<dbReference type="PANTHER" id="PTHR33204">
    <property type="entry name" value="TRANSCRIPTIONAL REGULATOR, MARR FAMILY"/>
    <property type="match status" value="1"/>
</dbReference>
<dbReference type="OrthoDB" id="9800966at2"/>
<dbReference type="STRING" id="485913.Krac_3885"/>
<dbReference type="GO" id="GO:0003677">
    <property type="term" value="F:DNA binding"/>
    <property type="evidence" value="ECO:0007669"/>
    <property type="project" value="UniProtKB-KW"/>
</dbReference>
<dbReference type="EMBL" id="ADVG01000004">
    <property type="protein sequence ID" value="EFH82981.1"/>
    <property type="molecule type" value="Genomic_DNA"/>
</dbReference>
<evidence type="ECO:0000313" key="5">
    <source>
        <dbReference type="EMBL" id="EFH82981.1"/>
    </source>
</evidence>
<dbReference type="RefSeq" id="WP_007921485.1">
    <property type="nucleotide sequence ID" value="NZ_ADVG01000004.1"/>
</dbReference>
<sequence length="122" mass="13813">MAHETEGGAQGVGGVENRAACGQYHEILEFLGRKWMGSVLSLLATRSYRFNELLGAIPGISDRMLTERLRDLETRRFVARHVLAASPIRVEYELTDRGKELNEVVASLVHSAERWFAKEEKR</sequence>
<dbReference type="AlphaFoldDB" id="D6U3J1"/>
<evidence type="ECO:0000256" key="1">
    <source>
        <dbReference type="ARBA" id="ARBA00023015"/>
    </source>
</evidence>
<feature type="domain" description="HTH hxlR-type" evidence="4">
    <location>
        <begin position="21"/>
        <end position="120"/>
    </location>
</feature>
<dbReference type="InterPro" id="IPR036388">
    <property type="entry name" value="WH-like_DNA-bd_sf"/>
</dbReference>
<dbReference type="Gene3D" id="1.10.10.10">
    <property type="entry name" value="Winged helix-like DNA-binding domain superfamily/Winged helix DNA-binding domain"/>
    <property type="match status" value="1"/>
</dbReference>
<evidence type="ECO:0000259" key="4">
    <source>
        <dbReference type="PROSITE" id="PS51118"/>
    </source>
</evidence>
<protein>
    <submittedName>
        <fullName evidence="5">Transcriptional regulator, HxlR family</fullName>
    </submittedName>
</protein>
<evidence type="ECO:0000313" key="6">
    <source>
        <dbReference type="Proteomes" id="UP000004508"/>
    </source>
</evidence>
<name>D6U3J1_KTERA</name>
<proteinExistence type="predicted"/>
<dbReference type="SUPFAM" id="SSF46785">
    <property type="entry name" value="Winged helix' DNA-binding domain"/>
    <property type="match status" value="1"/>
</dbReference>
<organism evidence="5 6">
    <name type="scientific">Ktedonobacter racemifer DSM 44963</name>
    <dbReference type="NCBI Taxonomy" id="485913"/>
    <lineage>
        <taxon>Bacteria</taxon>
        <taxon>Bacillati</taxon>
        <taxon>Chloroflexota</taxon>
        <taxon>Ktedonobacteria</taxon>
        <taxon>Ktedonobacterales</taxon>
        <taxon>Ktedonobacteraceae</taxon>
        <taxon>Ktedonobacter</taxon>
    </lineage>
</organism>
<keyword evidence="1" id="KW-0805">Transcription regulation</keyword>
<reference evidence="5 6" key="1">
    <citation type="journal article" date="2011" name="Stand. Genomic Sci.">
        <title>Non-contiguous finished genome sequence and contextual data of the filamentous soil bacterium Ktedonobacter racemifer type strain (SOSP1-21).</title>
        <authorList>
            <person name="Chang Y.J."/>
            <person name="Land M."/>
            <person name="Hauser L."/>
            <person name="Chertkov O."/>
            <person name="Del Rio T.G."/>
            <person name="Nolan M."/>
            <person name="Copeland A."/>
            <person name="Tice H."/>
            <person name="Cheng J.F."/>
            <person name="Lucas S."/>
            <person name="Han C."/>
            <person name="Goodwin L."/>
            <person name="Pitluck S."/>
            <person name="Ivanova N."/>
            <person name="Ovchinikova G."/>
            <person name="Pati A."/>
            <person name="Chen A."/>
            <person name="Palaniappan K."/>
            <person name="Mavromatis K."/>
            <person name="Liolios K."/>
            <person name="Brettin T."/>
            <person name="Fiebig A."/>
            <person name="Rohde M."/>
            <person name="Abt B."/>
            <person name="Goker M."/>
            <person name="Detter J.C."/>
            <person name="Woyke T."/>
            <person name="Bristow J."/>
            <person name="Eisen J.A."/>
            <person name="Markowitz V."/>
            <person name="Hugenholtz P."/>
            <person name="Kyrpides N.C."/>
            <person name="Klenk H.P."/>
            <person name="Lapidus A."/>
        </authorList>
    </citation>
    <scope>NUCLEOTIDE SEQUENCE [LARGE SCALE GENOMIC DNA]</scope>
    <source>
        <strain evidence="6">DSM 44963</strain>
    </source>
</reference>
<evidence type="ECO:0000256" key="3">
    <source>
        <dbReference type="ARBA" id="ARBA00023163"/>
    </source>
</evidence>
<gene>
    <name evidence="5" type="ORF">Krac_3885</name>
</gene>
<dbReference type="eggNOG" id="COG1733">
    <property type="taxonomic scope" value="Bacteria"/>
</dbReference>
<keyword evidence="2" id="KW-0238">DNA-binding</keyword>
<dbReference type="InterPro" id="IPR002577">
    <property type="entry name" value="HTH_HxlR"/>
</dbReference>
<evidence type="ECO:0000256" key="2">
    <source>
        <dbReference type="ARBA" id="ARBA00023125"/>
    </source>
</evidence>
<dbReference type="InterPro" id="IPR036390">
    <property type="entry name" value="WH_DNA-bd_sf"/>
</dbReference>
<dbReference type="PANTHER" id="PTHR33204:SF37">
    <property type="entry name" value="HTH-TYPE TRANSCRIPTIONAL REGULATOR YODB"/>
    <property type="match status" value="1"/>
</dbReference>
<dbReference type="InParanoid" id="D6U3J1"/>
<keyword evidence="6" id="KW-1185">Reference proteome</keyword>
<dbReference type="Proteomes" id="UP000004508">
    <property type="component" value="Unassembled WGS sequence"/>
</dbReference>
<comment type="caution">
    <text evidence="5">The sequence shown here is derived from an EMBL/GenBank/DDBJ whole genome shotgun (WGS) entry which is preliminary data.</text>
</comment>
<accession>D6U3J1</accession>
<dbReference type="PROSITE" id="PS51118">
    <property type="entry name" value="HTH_HXLR"/>
    <property type="match status" value="1"/>
</dbReference>
<dbReference type="Pfam" id="PF01638">
    <property type="entry name" value="HxlR"/>
    <property type="match status" value="1"/>
</dbReference>
<keyword evidence="3" id="KW-0804">Transcription</keyword>